<dbReference type="PANTHER" id="PTHR21421">
    <property type="entry name" value="GUSTATORY RECEPTOR"/>
    <property type="match status" value="1"/>
</dbReference>
<evidence type="ECO:0000256" key="6">
    <source>
        <dbReference type="SAM" id="Phobius"/>
    </source>
</evidence>
<dbReference type="GO" id="GO:0038023">
    <property type="term" value="F:signaling receptor activity"/>
    <property type="evidence" value="ECO:0007669"/>
    <property type="project" value="UniProtKB-ARBA"/>
</dbReference>
<evidence type="ECO:0000313" key="7">
    <source>
        <dbReference type="Proteomes" id="UP000887566"/>
    </source>
</evidence>
<feature type="transmembrane region" description="Helical" evidence="6">
    <location>
        <begin position="62"/>
        <end position="87"/>
    </location>
</feature>
<protein>
    <submittedName>
        <fullName evidence="8">Gustatory receptor</fullName>
    </submittedName>
</protein>
<evidence type="ECO:0000256" key="4">
    <source>
        <dbReference type="ARBA" id="ARBA00023136"/>
    </source>
</evidence>
<evidence type="ECO:0000313" key="8">
    <source>
        <dbReference type="WBParaSite" id="PSAMB.scaffold2768size21408.g19188.t1"/>
    </source>
</evidence>
<comment type="subcellular location">
    <subcellularLocation>
        <location evidence="1">Membrane</location>
        <topology evidence="1">Multi-pass membrane protein</topology>
    </subcellularLocation>
</comment>
<dbReference type="GO" id="GO:0007606">
    <property type="term" value="P:sensory perception of chemical stimulus"/>
    <property type="evidence" value="ECO:0007669"/>
    <property type="project" value="TreeGrafter"/>
</dbReference>
<keyword evidence="2 6" id="KW-0812">Transmembrane</keyword>
<evidence type="ECO:0000256" key="2">
    <source>
        <dbReference type="ARBA" id="ARBA00022692"/>
    </source>
</evidence>
<dbReference type="GO" id="GO:0051606">
    <property type="term" value="P:detection of stimulus"/>
    <property type="evidence" value="ECO:0007669"/>
    <property type="project" value="UniProtKB-ARBA"/>
</dbReference>
<feature type="transmembrane region" description="Helical" evidence="6">
    <location>
        <begin position="107"/>
        <end position="131"/>
    </location>
</feature>
<accession>A0A914W0A5</accession>
<feature type="transmembrane region" description="Helical" evidence="6">
    <location>
        <begin position="182"/>
        <end position="201"/>
    </location>
</feature>
<keyword evidence="7" id="KW-1185">Reference proteome</keyword>
<evidence type="ECO:0000256" key="5">
    <source>
        <dbReference type="ARBA" id="ARBA00023170"/>
    </source>
</evidence>
<reference evidence="8" key="1">
    <citation type="submission" date="2022-11" db="UniProtKB">
        <authorList>
            <consortium name="WormBaseParasite"/>
        </authorList>
    </citation>
    <scope>IDENTIFICATION</scope>
</reference>
<evidence type="ECO:0000256" key="1">
    <source>
        <dbReference type="ARBA" id="ARBA00004141"/>
    </source>
</evidence>
<feature type="transmembrane region" description="Helical" evidence="6">
    <location>
        <begin position="6"/>
        <end position="24"/>
    </location>
</feature>
<evidence type="ECO:0000256" key="3">
    <source>
        <dbReference type="ARBA" id="ARBA00022989"/>
    </source>
</evidence>
<dbReference type="GO" id="GO:0016020">
    <property type="term" value="C:membrane"/>
    <property type="evidence" value="ECO:0007669"/>
    <property type="project" value="UniProtKB-SubCell"/>
</dbReference>
<organism evidence="7 8">
    <name type="scientific">Plectus sambesii</name>
    <dbReference type="NCBI Taxonomy" id="2011161"/>
    <lineage>
        <taxon>Eukaryota</taxon>
        <taxon>Metazoa</taxon>
        <taxon>Ecdysozoa</taxon>
        <taxon>Nematoda</taxon>
        <taxon>Chromadorea</taxon>
        <taxon>Plectida</taxon>
        <taxon>Plectina</taxon>
        <taxon>Plectoidea</taxon>
        <taxon>Plectidae</taxon>
        <taxon>Plectus</taxon>
    </lineage>
</organism>
<dbReference type="PANTHER" id="PTHR21421:SF29">
    <property type="entry name" value="GUSTATORY RECEPTOR 5A FOR TREHALOSE-RELATED"/>
    <property type="match status" value="1"/>
</dbReference>
<dbReference type="Proteomes" id="UP000887566">
    <property type="component" value="Unplaced"/>
</dbReference>
<proteinExistence type="predicted"/>
<keyword evidence="3 6" id="KW-1133">Transmembrane helix</keyword>
<keyword evidence="5" id="KW-0675">Receptor</keyword>
<dbReference type="WBParaSite" id="PSAMB.scaffold2768size21408.g19188.t1">
    <property type="protein sequence ID" value="PSAMB.scaffold2768size21408.g19188.t1"/>
    <property type="gene ID" value="PSAMB.scaffold2768size21408.g19188"/>
</dbReference>
<sequence>MESPQIGLPVIIFVVVCHYMACAFQQHRHHLINCTILGRNFLETSWRDYVEMVHVVKRLNSLTAFFIFMNACCAVIVSCLGFFYLIHGQALHVTNSTVDTDLLLNDLSFWILRKNVLLMVFCFVGYCLGAIHLNEQIHKIRHCVLELESGEDIEPYVYRFISMANDRTNGLTMGTFFVMERGSLFTTMSLIFSLVLMWLRFSLTEEREQWSWYKNQSLVINCDDYLEAQI</sequence>
<dbReference type="AlphaFoldDB" id="A0A914W0A5"/>
<name>A0A914W0A5_9BILA</name>
<keyword evidence="4 6" id="KW-0472">Membrane</keyword>